<dbReference type="KEGG" id="mhb:MHM_05110"/>
<dbReference type="AlphaFoldDB" id="G8C3Y1"/>
<dbReference type="Pfam" id="PF00266">
    <property type="entry name" value="Aminotran_5"/>
    <property type="match status" value="1"/>
</dbReference>
<dbReference type="EMBL" id="HE613254">
    <property type="protein sequence ID" value="CCE67029.1"/>
    <property type="molecule type" value="Genomic_DNA"/>
</dbReference>
<accession>G8C3Y1</accession>
<evidence type="ECO:0000259" key="1">
    <source>
        <dbReference type="Pfam" id="PF00266"/>
    </source>
</evidence>
<evidence type="ECO:0000313" key="2">
    <source>
        <dbReference type="EMBL" id="CCE67029.1"/>
    </source>
</evidence>
<dbReference type="Gene3D" id="3.90.1150.10">
    <property type="entry name" value="Aspartate Aminotransferase, domain 1"/>
    <property type="match status" value="1"/>
</dbReference>
<dbReference type="PATRIC" id="fig|1116213.3.peg.553"/>
<reference evidence="2" key="1">
    <citation type="submission" date="2011-11" db="EMBL/GenBank/DDBJ databases">
        <title>Complete genome sequence of Candidatus Mycoplasma haemominutum.</title>
        <authorList>
            <person name="Barker E.N."/>
            <person name="Darby A.C."/>
            <person name="Helps C.R."/>
            <person name="Peters I.R."/>
            <person name="Hughes M.A."/>
            <person name="Radford A.D."/>
            <person name="Novacco M."/>
            <person name="Boretti F."/>
            <person name="Hofmann-Lehmann R."/>
            <person name="Tasker S."/>
        </authorList>
    </citation>
    <scope>NUCLEOTIDE SEQUENCE</scope>
    <source>
        <strain evidence="2">Birmingham 1</strain>
    </source>
</reference>
<proteinExistence type="predicted"/>
<dbReference type="OrthoDB" id="9804366at2"/>
<dbReference type="Gene3D" id="3.40.640.10">
    <property type="entry name" value="Type I PLP-dependent aspartate aminotransferase-like (Major domain)"/>
    <property type="match status" value="1"/>
</dbReference>
<protein>
    <submittedName>
        <fullName evidence="2">Selenocysteine lyase/cysteine desulfurase</fullName>
    </submittedName>
</protein>
<name>G8C3Y1_9MOLU</name>
<dbReference type="InterPro" id="IPR015421">
    <property type="entry name" value="PyrdxlP-dep_Trfase_major"/>
</dbReference>
<dbReference type="InterPro" id="IPR015424">
    <property type="entry name" value="PyrdxlP-dep_Trfase"/>
</dbReference>
<feature type="domain" description="Aminotransferase class V" evidence="1">
    <location>
        <begin position="8"/>
        <end position="211"/>
    </location>
</feature>
<keyword evidence="2" id="KW-0456">Lyase</keyword>
<dbReference type="HOGENOM" id="CLU_836321_0_0_14"/>
<dbReference type="InterPro" id="IPR000192">
    <property type="entry name" value="Aminotrans_V_dom"/>
</dbReference>
<sequence length="349" mass="41275">MKTFHKLTYLDNAATSLKTNGYIEALCKSYAVGEWLSTREEILNTLLKELSEFLSVPPKNISLVPSATYGINEIWEYIFKKHKKSNLRVQLCEEEHISNCSSLKFLQTEFINHFVEINYYSARNIHTFKFQDNDVLLISLIDNLGIHSALQSEISALRIKYPQLTIIGDLTQYLPLWEQKDRVISMFDFCYFSAHKCYGPFGLGVVLSKDRDFTQNICNRTGHSLDWRSLYLYIYVLLEQKHWNLRTKKDRENELRAYWIKNFPKHPKLSYSHSPKSLIFLVGFDSEYLHDFLYFLESRNIVFRAYDLCNVSSTILKRQIRFSFSFLNDVADMEHLFNTFQQFFELKLD</sequence>
<dbReference type="InterPro" id="IPR015422">
    <property type="entry name" value="PyrdxlP-dep_Trfase_small"/>
</dbReference>
<gene>
    <name evidence="2" type="primary">nifS</name>
    <name evidence="2" type="ORF">MHM_05110</name>
</gene>
<reference evidence="2" key="2">
    <citation type="submission" date="2011-11" db="EMBL/GenBank/DDBJ databases">
        <authorList>
            <person name="Barker E."/>
        </authorList>
    </citation>
    <scope>NUCLEOTIDE SEQUENCE</scope>
    <source>
        <strain evidence="2">Birmingham 1</strain>
    </source>
</reference>
<organism evidence="2">
    <name type="scientific">Candidatus Mycoplasma haematominutum 'Birmingham 1'</name>
    <dbReference type="NCBI Taxonomy" id="1116213"/>
    <lineage>
        <taxon>Bacteria</taxon>
        <taxon>Bacillati</taxon>
        <taxon>Mycoplasmatota</taxon>
        <taxon>Mollicutes</taxon>
        <taxon>Mycoplasmataceae</taxon>
        <taxon>Mycoplasma</taxon>
    </lineage>
</organism>
<dbReference type="GO" id="GO:0016829">
    <property type="term" value="F:lyase activity"/>
    <property type="evidence" value="ECO:0007669"/>
    <property type="project" value="UniProtKB-KW"/>
</dbReference>
<dbReference type="SUPFAM" id="SSF53383">
    <property type="entry name" value="PLP-dependent transferases"/>
    <property type="match status" value="1"/>
</dbReference>
<dbReference type="RefSeq" id="WP_015511894.1">
    <property type="nucleotide sequence ID" value="NC_021007.1"/>
</dbReference>